<evidence type="ECO:0000313" key="2">
    <source>
        <dbReference type="EMBL" id="KPA88775.1"/>
    </source>
</evidence>
<proteinExistence type="predicted"/>
<accession>A0A0M9GDU6</accession>
<evidence type="ECO:0000313" key="3">
    <source>
        <dbReference type="Proteomes" id="UP000037931"/>
    </source>
</evidence>
<reference evidence="2 3" key="1">
    <citation type="journal article" date="2015" name="PLoS ONE">
        <title>Rice-Infecting Pseudomonas Genomes Are Highly Accessorized and Harbor Multiple Putative Virulence Mechanisms to Cause Sheath Brown Rot.</title>
        <authorList>
            <person name="Quibod I.L."/>
            <person name="Grande G."/>
            <person name="Oreiro E.G."/>
            <person name="Borja F.N."/>
            <person name="Dossa G.S."/>
            <person name="Mauleon R."/>
            <person name="Cruz C.V."/>
            <person name="Oliva R."/>
        </authorList>
    </citation>
    <scope>NUCLEOTIDE SEQUENCE [LARGE SCALE GENOMIC DNA]</scope>
    <source>
        <strain evidence="2 3">IRRI 6609</strain>
    </source>
</reference>
<feature type="transmembrane region" description="Helical" evidence="1">
    <location>
        <begin position="12"/>
        <end position="33"/>
    </location>
</feature>
<dbReference type="EMBL" id="JSYZ01000018">
    <property type="protein sequence ID" value="KPA88775.1"/>
    <property type="molecule type" value="Genomic_DNA"/>
</dbReference>
<dbReference type="PATRIC" id="fig|50340.43.peg.1746"/>
<comment type="caution">
    <text evidence="2">The sequence shown here is derived from an EMBL/GenBank/DDBJ whole genome shotgun (WGS) entry which is preliminary data.</text>
</comment>
<keyword evidence="1" id="KW-0472">Membrane</keyword>
<sequence length="68" mass="6878">MASNLLTSARHGAYLAIGLYVALVLVISLSSLLHGSDDAAIQLATPSIPLEHKTQSAGVLAHNADAGA</sequence>
<dbReference type="RefSeq" id="WP_054059167.1">
    <property type="nucleotide sequence ID" value="NZ_JAQMZR010000006.1"/>
</dbReference>
<name>A0A0M9GDU6_9PSED</name>
<keyword evidence="1" id="KW-1133">Transmembrane helix</keyword>
<evidence type="ECO:0000256" key="1">
    <source>
        <dbReference type="SAM" id="Phobius"/>
    </source>
</evidence>
<dbReference type="AlphaFoldDB" id="A0A0M9GDU6"/>
<dbReference type="OrthoDB" id="7027241at2"/>
<organism evidence="2 3">
    <name type="scientific">Pseudomonas asplenii</name>
    <dbReference type="NCBI Taxonomy" id="53407"/>
    <lineage>
        <taxon>Bacteria</taxon>
        <taxon>Pseudomonadati</taxon>
        <taxon>Pseudomonadota</taxon>
        <taxon>Gammaproteobacteria</taxon>
        <taxon>Pseudomonadales</taxon>
        <taxon>Pseudomonadaceae</taxon>
        <taxon>Pseudomonas</taxon>
    </lineage>
</organism>
<keyword evidence="3" id="KW-1185">Reference proteome</keyword>
<protein>
    <submittedName>
        <fullName evidence="2">Uncharacterized protein</fullName>
    </submittedName>
</protein>
<dbReference type="Proteomes" id="UP000037931">
    <property type="component" value="Unassembled WGS sequence"/>
</dbReference>
<gene>
    <name evidence="2" type="ORF">PF66_04443</name>
</gene>
<keyword evidence="1" id="KW-0812">Transmembrane</keyword>